<dbReference type="OrthoDB" id="3504056at2"/>
<sequence length="504" mass="53912">MTLTPIPGVDTDVDVVEVHVEVPAGGVISYDLRRLCTALGVLDPACLAVETDGLNRALITVYKNPPLADMPHAVGEDLVMDDRGYITVGRHHDGRPARIRLYEPGSGAQRSVMFGTTGAGKSRSLQLRLAAEKRSGIVSWLADLKGGQSVPEAKDNVDWHTTSQEGAILMLLAAVAVIEERTRRYAAMGRSYFAIDDPDPLLVVHIDEANRLLEKGAPYRDLAAFLFKEIGRTGRSVGVGEDAAAQAGHVDELGGSDTLRAMLKEGEVTLLRWSSSMMASLVSDGLLPAGAQLAVIPKLTGPPRLRSRFDPDDDTTAPTSTAGTAYLLNSERPTAVMRHFRVGSLTPVDGLDPLILELYGPGEPRRLEETSWEAAGEAYTTRHEEEIPAHLIAQLTGEDTGDDGDDGEVDERGTTRKKKQKTNGLRIPKAAPTTAPPPTVKPTIAARILRALENGPLSRADIVAAVNTDGGDEVTPGSIATNLTTLTRKGHATNPERGIYTLAD</sequence>
<feature type="region of interest" description="Disordered" evidence="1">
    <location>
        <begin position="395"/>
        <end position="440"/>
    </location>
</feature>
<dbReference type="SUPFAM" id="SSF52540">
    <property type="entry name" value="P-loop containing nucleoside triphosphate hydrolases"/>
    <property type="match status" value="1"/>
</dbReference>
<evidence type="ECO:0000313" key="3">
    <source>
        <dbReference type="Proteomes" id="UP000286931"/>
    </source>
</evidence>
<reference evidence="2 3" key="1">
    <citation type="submission" date="2018-12" db="EMBL/GenBank/DDBJ databases">
        <title>Draft genome sequence of Embleya hyalina NBRC 13850T.</title>
        <authorList>
            <person name="Komaki H."/>
            <person name="Hosoyama A."/>
            <person name="Kimura A."/>
            <person name="Ichikawa N."/>
            <person name="Tamura T."/>
        </authorList>
    </citation>
    <scope>NUCLEOTIDE SEQUENCE [LARGE SCALE GENOMIC DNA]</scope>
    <source>
        <strain evidence="2 3">NBRC 13850</strain>
    </source>
</reference>
<gene>
    <name evidence="2" type="primary">traA</name>
    <name evidence="2" type="ORF">EHYA_07463</name>
</gene>
<dbReference type="InterPro" id="IPR027417">
    <property type="entry name" value="P-loop_NTPase"/>
</dbReference>
<dbReference type="RefSeq" id="WP_126641517.1">
    <property type="nucleotide sequence ID" value="NZ_BIFH01000034.1"/>
</dbReference>
<evidence type="ECO:0000313" key="2">
    <source>
        <dbReference type="EMBL" id="GCD99741.1"/>
    </source>
</evidence>
<protein>
    <submittedName>
        <fullName evidence="2">Major plasmid transfer protein, traa</fullName>
    </submittedName>
</protein>
<keyword evidence="3" id="KW-1185">Reference proteome</keyword>
<evidence type="ECO:0000256" key="1">
    <source>
        <dbReference type="SAM" id="MobiDB-lite"/>
    </source>
</evidence>
<proteinExistence type="predicted"/>
<feature type="compositionally biased region" description="Acidic residues" evidence="1">
    <location>
        <begin position="399"/>
        <end position="409"/>
    </location>
</feature>
<dbReference type="AlphaFoldDB" id="A0A401YYR9"/>
<comment type="caution">
    <text evidence="2">The sequence shown here is derived from an EMBL/GenBank/DDBJ whole genome shotgun (WGS) entry which is preliminary data.</text>
</comment>
<organism evidence="2 3">
    <name type="scientific">Embleya hyalina</name>
    <dbReference type="NCBI Taxonomy" id="516124"/>
    <lineage>
        <taxon>Bacteria</taxon>
        <taxon>Bacillati</taxon>
        <taxon>Actinomycetota</taxon>
        <taxon>Actinomycetes</taxon>
        <taxon>Kitasatosporales</taxon>
        <taxon>Streptomycetaceae</taxon>
        <taxon>Embleya</taxon>
    </lineage>
</organism>
<dbReference type="EMBL" id="BIFH01000034">
    <property type="protein sequence ID" value="GCD99741.1"/>
    <property type="molecule type" value="Genomic_DNA"/>
</dbReference>
<dbReference type="Gene3D" id="3.40.50.300">
    <property type="entry name" value="P-loop containing nucleotide triphosphate hydrolases"/>
    <property type="match status" value="1"/>
</dbReference>
<accession>A0A401YYR9</accession>
<dbReference type="Proteomes" id="UP000286931">
    <property type="component" value="Unassembled WGS sequence"/>
</dbReference>
<name>A0A401YYR9_9ACTN</name>